<dbReference type="EMBL" id="JAAAXW010000280">
    <property type="protein sequence ID" value="KAF9538840.1"/>
    <property type="molecule type" value="Genomic_DNA"/>
</dbReference>
<gene>
    <name evidence="1" type="ORF">EC957_006160</name>
</gene>
<organism evidence="1 2">
    <name type="scientific">Mortierella hygrophila</name>
    <dbReference type="NCBI Taxonomy" id="979708"/>
    <lineage>
        <taxon>Eukaryota</taxon>
        <taxon>Fungi</taxon>
        <taxon>Fungi incertae sedis</taxon>
        <taxon>Mucoromycota</taxon>
        <taxon>Mortierellomycotina</taxon>
        <taxon>Mortierellomycetes</taxon>
        <taxon>Mortierellales</taxon>
        <taxon>Mortierellaceae</taxon>
        <taxon>Mortierella</taxon>
    </lineage>
</organism>
<reference evidence="1" key="1">
    <citation type="journal article" date="2020" name="Fungal Divers.">
        <title>Resolving the Mortierellaceae phylogeny through synthesis of multi-gene phylogenetics and phylogenomics.</title>
        <authorList>
            <person name="Vandepol N."/>
            <person name="Liber J."/>
            <person name="Desiro A."/>
            <person name="Na H."/>
            <person name="Kennedy M."/>
            <person name="Barry K."/>
            <person name="Grigoriev I.V."/>
            <person name="Miller A.N."/>
            <person name="O'Donnell K."/>
            <person name="Stajich J.E."/>
            <person name="Bonito G."/>
        </authorList>
    </citation>
    <scope>NUCLEOTIDE SEQUENCE</scope>
    <source>
        <strain evidence="1">NRRL 2591</strain>
    </source>
</reference>
<sequence>MYGYGSRNFHNKLEIMKDEGTVRSDANIQIRPDVSALENFLYSNKLTGNSRRIAPLTFLQQPFVTFSEREMAVFFWKREVLKKKPVQMGMLDNKTITSVNDLDAWVSGKQPGFIIKNFIADVAPQGLTSRQRKRAGHRCAVKLWSLDQIQDHLDLVKNEWLDPMIYAEKGYVLRRSIKTDDFEFNCSPSNSENSWMLPPKLTSTVGGVDYYLQEVRNVITSEENVARLWPGHRPENIKILTFDGGKACVFGAFADIPKESFNPTTIAVLASGVDENGVSQSGVYQPTFRFRRWLELEKQIVSDGEHESIADIESHLPALKGQGASVINYLGELQKVEQRLLTF</sequence>
<evidence type="ECO:0000313" key="1">
    <source>
        <dbReference type="EMBL" id="KAF9538840.1"/>
    </source>
</evidence>
<keyword evidence="2" id="KW-1185">Reference proteome</keyword>
<accession>A0A9P6JZ96</accession>
<comment type="caution">
    <text evidence="1">The sequence shown here is derived from an EMBL/GenBank/DDBJ whole genome shotgun (WGS) entry which is preliminary data.</text>
</comment>
<dbReference type="AlphaFoldDB" id="A0A9P6JZ96"/>
<name>A0A9P6JZ96_9FUNG</name>
<proteinExistence type="predicted"/>
<protein>
    <submittedName>
        <fullName evidence="1">Uncharacterized protein</fullName>
    </submittedName>
</protein>
<dbReference type="Proteomes" id="UP000723463">
    <property type="component" value="Unassembled WGS sequence"/>
</dbReference>
<evidence type="ECO:0000313" key="2">
    <source>
        <dbReference type="Proteomes" id="UP000723463"/>
    </source>
</evidence>